<feature type="compositionally biased region" description="Basic and acidic residues" evidence="1">
    <location>
        <begin position="13"/>
        <end position="26"/>
    </location>
</feature>
<accession>A0AAD6X5R9</accession>
<comment type="caution">
    <text evidence="2">The sequence shown here is derived from an EMBL/GenBank/DDBJ whole genome shotgun (WGS) entry which is preliminary data.</text>
</comment>
<protein>
    <submittedName>
        <fullName evidence="2">Uncharacterized protein</fullName>
    </submittedName>
</protein>
<dbReference type="EMBL" id="JARJCM010000046">
    <property type="protein sequence ID" value="KAJ7035976.1"/>
    <property type="molecule type" value="Genomic_DNA"/>
</dbReference>
<proteinExistence type="predicted"/>
<evidence type="ECO:0000313" key="3">
    <source>
        <dbReference type="Proteomes" id="UP001218188"/>
    </source>
</evidence>
<reference evidence="2" key="1">
    <citation type="submission" date="2023-03" db="EMBL/GenBank/DDBJ databases">
        <title>Massive genome expansion in bonnet fungi (Mycena s.s.) driven by repeated elements and novel gene families across ecological guilds.</title>
        <authorList>
            <consortium name="Lawrence Berkeley National Laboratory"/>
            <person name="Harder C.B."/>
            <person name="Miyauchi S."/>
            <person name="Viragh M."/>
            <person name="Kuo A."/>
            <person name="Thoen E."/>
            <person name="Andreopoulos B."/>
            <person name="Lu D."/>
            <person name="Skrede I."/>
            <person name="Drula E."/>
            <person name="Henrissat B."/>
            <person name="Morin E."/>
            <person name="Kohler A."/>
            <person name="Barry K."/>
            <person name="LaButti K."/>
            <person name="Morin E."/>
            <person name="Salamov A."/>
            <person name="Lipzen A."/>
            <person name="Mereny Z."/>
            <person name="Hegedus B."/>
            <person name="Baldrian P."/>
            <person name="Stursova M."/>
            <person name="Weitz H."/>
            <person name="Taylor A."/>
            <person name="Grigoriev I.V."/>
            <person name="Nagy L.G."/>
            <person name="Martin F."/>
            <person name="Kauserud H."/>
        </authorList>
    </citation>
    <scope>NUCLEOTIDE SEQUENCE</scope>
    <source>
        <strain evidence="2">CBHHK200</strain>
    </source>
</reference>
<organism evidence="2 3">
    <name type="scientific">Mycena alexandri</name>
    <dbReference type="NCBI Taxonomy" id="1745969"/>
    <lineage>
        <taxon>Eukaryota</taxon>
        <taxon>Fungi</taxon>
        <taxon>Dikarya</taxon>
        <taxon>Basidiomycota</taxon>
        <taxon>Agaricomycotina</taxon>
        <taxon>Agaricomycetes</taxon>
        <taxon>Agaricomycetidae</taxon>
        <taxon>Agaricales</taxon>
        <taxon>Marasmiineae</taxon>
        <taxon>Mycenaceae</taxon>
        <taxon>Mycena</taxon>
    </lineage>
</organism>
<keyword evidence="3" id="KW-1185">Reference proteome</keyword>
<name>A0AAD6X5R9_9AGAR</name>
<feature type="region of interest" description="Disordered" evidence="1">
    <location>
        <begin position="13"/>
        <end position="78"/>
    </location>
</feature>
<gene>
    <name evidence="2" type="ORF">C8F04DRAFT_1181754</name>
</gene>
<evidence type="ECO:0000256" key="1">
    <source>
        <dbReference type="SAM" id="MobiDB-lite"/>
    </source>
</evidence>
<dbReference type="AlphaFoldDB" id="A0AAD6X5R9"/>
<dbReference type="Proteomes" id="UP001218188">
    <property type="component" value="Unassembled WGS sequence"/>
</dbReference>
<sequence>MRLEEWCMCRADEREGHGASNKEKRSAMGGKVRGACAENRRERGGSTTRATITKEALSYPSTPDDPENAACKRGALESRNAHRKPRRVGMCMKRAQSWTCARWSWGAGHSGGCIHSLRTITAAVCGEWDSMSYSGSAEPVGGGRRGDKSAIYREYTDRSPSYETRRHEGVAKPRTANRHGIDAIGDSGDLAVIGWYPQISNLVQDRDTVKIAHQPPLAYWPRYRDFT</sequence>
<evidence type="ECO:0000313" key="2">
    <source>
        <dbReference type="EMBL" id="KAJ7035976.1"/>
    </source>
</evidence>